<proteinExistence type="predicted"/>
<evidence type="ECO:0000313" key="1">
    <source>
        <dbReference type="EMBL" id="MDO7843687.1"/>
    </source>
</evidence>
<dbReference type="Proteomes" id="UP001176468">
    <property type="component" value="Unassembled WGS sequence"/>
</dbReference>
<keyword evidence="2" id="KW-1185">Reference proteome</keyword>
<organism evidence="1 2">
    <name type="scientific">Sphingomonas immobilis</name>
    <dbReference type="NCBI Taxonomy" id="3063997"/>
    <lineage>
        <taxon>Bacteria</taxon>
        <taxon>Pseudomonadati</taxon>
        <taxon>Pseudomonadota</taxon>
        <taxon>Alphaproteobacteria</taxon>
        <taxon>Sphingomonadales</taxon>
        <taxon>Sphingomonadaceae</taxon>
        <taxon>Sphingomonas</taxon>
    </lineage>
</organism>
<protein>
    <recommendedName>
        <fullName evidence="3">DUF1190 domain-containing protein</fullName>
    </recommendedName>
</protein>
<dbReference type="PROSITE" id="PS51257">
    <property type="entry name" value="PROKAR_LIPOPROTEIN"/>
    <property type="match status" value="1"/>
</dbReference>
<evidence type="ECO:0008006" key="3">
    <source>
        <dbReference type="Google" id="ProtNLM"/>
    </source>
</evidence>
<gene>
    <name evidence="1" type="ORF">Q5H94_15240</name>
</gene>
<comment type="caution">
    <text evidence="1">The sequence shown here is derived from an EMBL/GenBank/DDBJ whole genome shotgun (WGS) entry which is preliminary data.</text>
</comment>
<accession>A0ABT9A1I1</accession>
<dbReference type="RefSeq" id="WP_304562148.1">
    <property type="nucleotide sequence ID" value="NZ_JAUQSZ010000011.1"/>
</dbReference>
<dbReference type="EMBL" id="JAUQSZ010000011">
    <property type="protein sequence ID" value="MDO7843687.1"/>
    <property type="molecule type" value="Genomic_DNA"/>
</dbReference>
<evidence type="ECO:0000313" key="2">
    <source>
        <dbReference type="Proteomes" id="UP001176468"/>
    </source>
</evidence>
<reference evidence="1" key="1">
    <citation type="submission" date="2023-07" db="EMBL/GenBank/DDBJ databases">
        <authorList>
            <person name="Kim M.K."/>
        </authorList>
    </citation>
    <scope>NUCLEOTIDE SEQUENCE</scope>
    <source>
        <strain evidence="1">CA1-15</strain>
    </source>
</reference>
<name>A0ABT9A1I1_9SPHN</name>
<sequence>MKFDLKLTTAISAALIAGACSNDQGDWTAQRDTAVCTDKAGQRVADANCQRAHSGSSGVMAGAFAWYYLSRNSRVPYYGERATGGSFARAAGSTYYHAPAGTAMTRSAAISRGGFGSSARSFGGFGE</sequence>